<comment type="caution">
    <text evidence="1">The sequence shown here is derived from an EMBL/GenBank/DDBJ whole genome shotgun (WGS) entry which is preliminary data.</text>
</comment>
<keyword evidence="2" id="KW-1185">Reference proteome</keyword>
<reference evidence="1 2" key="1">
    <citation type="submission" date="2020-08" db="EMBL/GenBank/DDBJ databases">
        <title>Genomic Encyclopedia of Type Strains, Phase IV (KMG-V): Genome sequencing to study the core and pangenomes of soil and plant-associated prokaryotes.</title>
        <authorList>
            <person name="Whitman W."/>
        </authorList>
    </citation>
    <scope>NUCLEOTIDE SEQUENCE [LARGE SCALE GENOMIC DNA]</scope>
    <source>
        <strain evidence="1 2">X5P2</strain>
    </source>
</reference>
<proteinExistence type="predicted"/>
<evidence type="ECO:0000313" key="2">
    <source>
        <dbReference type="Proteomes" id="UP000535182"/>
    </source>
</evidence>
<evidence type="ECO:0000313" key="1">
    <source>
        <dbReference type="EMBL" id="MBB5330444.1"/>
    </source>
</evidence>
<organism evidence="1 2">
    <name type="scientific">Tunturiibacter gelidiferens</name>
    <dbReference type="NCBI Taxonomy" id="3069689"/>
    <lineage>
        <taxon>Bacteria</taxon>
        <taxon>Pseudomonadati</taxon>
        <taxon>Acidobacteriota</taxon>
        <taxon>Terriglobia</taxon>
        <taxon>Terriglobales</taxon>
        <taxon>Acidobacteriaceae</taxon>
        <taxon>Tunturiibacter</taxon>
    </lineage>
</organism>
<gene>
    <name evidence="1" type="ORF">HDF14_004079</name>
</gene>
<name>A0A9X0U5F2_9BACT</name>
<protein>
    <submittedName>
        <fullName evidence="1">Uncharacterized protein</fullName>
    </submittedName>
</protein>
<sequence length="52" mass="5744">MLITTDILRVGALTSSLLLYLSYKTGLDCKTSEAAELLISFHARSATRTFIH</sequence>
<accession>A0A9X0U5F2</accession>
<dbReference type="AlphaFoldDB" id="A0A9X0U5F2"/>
<dbReference type="Proteomes" id="UP000535182">
    <property type="component" value="Unassembled WGS sequence"/>
</dbReference>
<dbReference type="EMBL" id="JACHEB010000010">
    <property type="protein sequence ID" value="MBB5330444.1"/>
    <property type="molecule type" value="Genomic_DNA"/>
</dbReference>